<dbReference type="PANTHER" id="PTHR30346">
    <property type="entry name" value="TRANSCRIPTIONAL DUAL REGULATOR HCAR-RELATED"/>
    <property type="match status" value="1"/>
</dbReference>
<evidence type="ECO:0000256" key="2">
    <source>
        <dbReference type="ARBA" id="ARBA00023015"/>
    </source>
</evidence>
<evidence type="ECO:0000259" key="5">
    <source>
        <dbReference type="PROSITE" id="PS50931"/>
    </source>
</evidence>
<evidence type="ECO:0000256" key="1">
    <source>
        <dbReference type="ARBA" id="ARBA00009437"/>
    </source>
</evidence>
<evidence type="ECO:0000256" key="3">
    <source>
        <dbReference type="ARBA" id="ARBA00023125"/>
    </source>
</evidence>
<dbReference type="Gene3D" id="1.10.10.10">
    <property type="entry name" value="Winged helix-like DNA-binding domain superfamily/Winged helix DNA-binding domain"/>
    <property type="match status" value="1"/>
</dbReference>
<evidence type="ECO:0000313" key="7">
    <source>
        <dbReference type="Proteomes" id="UP000229740"/>
    </source>
</evidence>
<dbReference type="SUPFAM" id="SSF53850">
    <property type="entry name" value="Periplasmic binding protein-like II"/>
    <property type="match status" value="1"/>
</dbReference>
<comment type="similarity">
    <text evidence="1">Belongs to the LysR transcriptional regulatory family.</text>
</comment>
<dbReference type="InterPro" id="IPR036390">
    <property type="entry name" value="WH_DNA-bd_sf"/>
</dbReference>
<dbReference type="CDD" id="cd05466">
    <property type="entry name" value="PBP2_LTTR_substrate"/>
    <property type="match status" value="1"/>
</dbReference>
<keyword evidence="4" id="KW-0804">Transcription</keyword>
<sequence length="310" mass="35256">MKLYHLRSFVTVANERSLTRASQLLFTSQPAVSAHIKTLEEELDVVLFSRTPRGMELTREGRLLKEQAEKCLSNVSEFFRQARRLKADVTGTVKISIHADPDMLKIGDFLSIVHARYPRMDCHVLRKDSCDVAALLHNRRLDAGYLYGHITDKEIATTLLRTCKLMIVGPVHWRERFEYADLKELGNFPWIGTSQSCPFHAETFEIFQQRQLKISNTIAVVDQESTLLNLVSAGIGLALLVDEEALSAEESGKVVIWKPERFTIDLCLAYLQEREKDPLLQAVLDGLYTVWGLADIEHGRFIDEQAIAEE</sequence>
<protein>
    <submittedName>
        <fullName evidence="6">LysR family transcriptional regulator</fullName>
    </submittedName>
</protein>
<dbReference type="Gene3D" id="3.40.190.290">
    <property type="match status" value="1"/>
</dbReference>
<comment type="caution">
    <text evidence="6">The sequence shown here is derived from an EMBL/GenBank/DDBJ whole genome shotgun (WGS) entry which is preliminary data.</text>
</comment>
<organism evidence="6 7">
    <name type="scientific">candidate division KSB3 bacterium</name>
    <dbReference type="NCBI Taxonomy" id="2044937"/>
    <lineage>
        <taxon>Bacteria</taxon>
        <taxon>candidate division KSB3</taxon>
    </lineage>
</organism>
<evidence type="ECO:0000313" key="6">
    <source>
        <dbReference type="EMBL" id="PID56544.1"/>
    </source>
</evidence>
<keyword evidence="2" id="KW-0805">Transcription regulation</keyword>
<dbReference type="Pfam" id="PF03466">
    <property type="entry name" value="LysR_substrate"/>
    <property type="match status" value="1"/>
</dbReference>
<gene>
    <name evidence="6" type="ORF">CSB45_10985</name>
</gene>
<dbReference type="InterPro" id="IPR036388">
    <property type="entry name" value="WH-like_DNA-bd_sf"/>
</dbReference>
<evidence type="ECO:0000256" key="4">
    <source>
        <dbReference type="ARBA" id="ARBA00023163"/>
    </source>
</evidence>
<dbReference type="Proteomes" id="UP000229740">
    <property type="component" value="Unassembled WGS sequence"/>
</dbReference>
<dbReference type="PRINTS" id="PR00039">
    <property type="entry name" value="HTHLYSR"/>
</dbReference>
<dbReference type="InterPro" id="IPR005119">
    <property type="entry name" value="LysR_subst-bd"/>
</dbReference>
<dbReference type="Pfam" id="PF00126">
    <property type="entry name" value="HTH_1"/>
    <property type="match status" value="1"/>
</dbReference>
<dbReference type="PANTHER" id="PTHR30346:SF0">
    <property type="entry name" value="HCA OPERON TRANSCRIPTIONAL ACTIVATOR HCAR"/>
    <property type="match status" value="1"/>
</dbReference>
<dbReference type="FunFam" id="1.10.10.10:FF:000001">
    <property type="entry name" value="LysR family transcriptional regulator"/>
    <property type="match status" value="1"/>
</dbReference>
<dbReference type="EMBL" id="PDPS01000033">
    <property type="protein sequence ID" value="PID56544.1"/>
    <property type="molecule type" value="Genomic_DNA"/>
</dbReference>
<accession>A0A2G6E393</accession>
<dbReference type="GO" id="GO:0003700">
    <property type="term" value="F:DNA-binding transcription factor activity"/>
    <property type="evidence" value="ECO:0007669"/>
    <property type="project" value="InterPro"/>
</dbReference>
<proteinExistence type="inferred from homology"/>
<keyword evidence="3" id="KW-0238">DNA-binding</keyword>
<dbReference type="GO" id="GO:0003677">
    <property type="term" value="F:DNA binding"/>
    <property type="evidence" value="ECO:0007669"/>
    <property type="project" value="UniProtKB-KW"/>
</dbReference>
<reference evidence="6 7" key="1">
    <citation type="submission" date="2017-10" db="EMBL/GenBank/DDBJ databases">
        <title>Novel microbial diversity and functional potential in the marine mammal oral microbiome.</title>
        <authorList>
            <person name="Dudek N.K."/>
            <person name="Sun C.L."/>
            <person name="Burstein D."/>
            <person name="Kantor R.S."/>
            <person name="Aliaga Goltsman D.S."/>
            <person name="Bik E.M."/>
            <person name="Thomas B.C."/>
            <person name="Banfield J.F."/>
            <person name="Relman D.A."/>
        </authorList>
    </citation>
    <scope>NUCLEOTIDE SEQUENCE [LARGE SCALE GENOMIC DNA]</scope>
    <source>
        <strain evidence="6">DOLZORAL124_49_17</strain>
    </source>
</reference>
<dbReference type="AlphaFoldDB" id="A0A2G6E393"/>
<dbReference type="GO" id="GO:0032993">
    <property type="term" value="C:protein-DNA complex"/>
    <property type="evidence" value="ECO:0007669"/>
    <property type="project" value="TreeGrafter"/>
</dbReference>
<dbReference type="SUPFAM" id="SSF46785">
    <property type="entry name" value="Winged helix' DNA-binding domain"/>
    <property type="match status" value="1"/>
</dbReference>
<dbReference type="InterPro" id="IPR000847">
    <property type="entry name" value="LysR_HTH_N"/>
</dbReference>
<name>A0A2G6E393_9BACT</name>
<feature type="domain" description="HTH lysR-type" evidence="5">
    <location>
        <begin position="1"/>
        <end position="58"/>
    </location>
</feature>
<dbReference type="PROSITE" id="PS50931">
    <property type="entry name" value="HTH_LYSR"/>
    <property type="match status" value="1"/>
</dbReference>